<comment type="caution">
    <text evidence="1">The sequence shown here is derived from an EMBL/GenBank/DDBJ whole genome shotgun (WGS) entry which is preliminary data.</text>
</comment>
<name>A0AAV9RJC5_9TELE</name>
<gene>
    <name evidence="1" type="ORF">CRENBAI_016072</name>
</gene>
<organism evidence="1 2">
    <name type="scientific">Crenichthys baileyi</name>
    <name type="common">White River springfish</name>
    <dbReference type="NCBI Taxonomy" id="28760"/>
    <lineage>
        <taxon>Eukaryota</taxon>
        <taxon>Metazoa</taxon>
        <taxon>Chordata</taxon>
        <taxon>Craniata</taxon>
        <taxon>Vertebrata</taxon>
        <taxon>Euteleostomi</taxon>
        <taxon>Actinopterygii</taxon>
        <taxon>Neopterygii</taxon>
        <taxon>Teleostei</taxon>
        <taxon>Neoteleostei</taxon>
        <taxon>Acanthomorphata</taxon>
        <taxon>Ovalentaria</taxon>
        <taxon>Atherinomorphae</taxon>
        <taxon>Cyprinodontiformes</taxon>
        <taxon>Goodeidae</taxon>
        <taxon>Crenichthys</taxon>
    </lineage>
</organism>
<dbReference type="AlphaFoldDB" id="A0AAV9RJC5"/>
<evidence type="ECO:0000313" key="2">
    <source>
        <dbReference type="Proteomes" id="UP001311232"/>
    </source>
</evidence>
<protein>
    <submittedName>
        <fullName evidence="1">Uncharacterized protein</fullName>
    </submittedName>
</protein>
<accession>A0AAV9RJC5</accession>
<evidence type="ECO:0000313" key="1">
    <source>
        <dbReference type="EMBL" id="KAK5609092.1"/>
    </source>
</evidence>
<sequence length="141" mass="15590">MGQNYGSSWKMWRFRTTQHETELKDGIRLGIQTDIQENQSQRAGIVPLLSQTVNSSHSITLAQFFFSALKRLQIQSGVEEQKNLLYPIPAEATGQPNNWLRSRFSDLQLLLGGSAFLQQTISCDRAEPAAAASSAAKPVPA</sequence>
<dbReference type="EMBL" id="JAHHUM010001764">
    <property type="protein sequence ID" value="KAK5609092.1"/>
    <property type="molecule type" value="Genomic_DNA"/>
</dbReference>
<proteinExistence type="predicted"/>
<keyword evidence="2" id="KW-1185">Reference proteome</keyword>
<reference evidence="1 2" key="1">
    <citation type="submission" date="2021-06" db="EMBL/GenBank/DDBJ databases">
        <authorList>
            <person name="Palmer J.M."/>
        </authorList>
    </citation>
    <scope>NUCLEOTIDE SEQUENCE [LARGE SCALE GENOMIC DNA]</scope>
    <source>
        <strain evidence="1 2">MEX-2019</strain>
        <tissue evidence="1">Muscle</tissue>
    </source>
</reference>
<dbReference type="Proteomes" id="UP001311232">
    <property type="component" value="Unassembled WGS sequence"/>
</dbReference>